<proteinExistence type="predicted"/>
<dbReference type="PROSITE" id="PS50297">
    <property type="entry name" value="ANK_REP_REGION"/>
    <property type="match status" value="2"/>
</dbReference>
<reference evidence="4 5" key="1">
    <citation type="submission" date="2019-12" db="EMBL/GenBank/DDBJ databases">
        <authorList>
            <person name="Li J."/>
            <person name="Shi Y."/>
            <person name="Xu G."/>
            <person name="Xiao D."/>
            <person name="Ran X."/>
        </authorList>
    </citation>
    <scope>NUCLEOTIDE SEQUENCE [LARGE SCALE GENOMIC DNA]</scope>
    <source>
        <strain evidence="4 5">JCM 15915</strain>
    </source>
</reference>
<dbReference type="Gene3D" id="1.25.40.20">
    <property type="entry name" value="Ankyrin repeat-containing domain"/>
    <property type="match status" value="1"/>
</dbReference>
<comment type="caution">
    <text evidence="4">The sequence shown here is derived from an EMBL/GenBank/DDBJ whole genome shotgun (WGS) entry which is preliminary data.</text>
</comment>
<keyword evidence="1" id="KW-0677">Repeat</keyword>
<dbReference type="PANTHER" id="PTHR24189">
    <property type="entry name" value="MYOTROPHIN"/>
    <property type="match status" value="1"/>
</dbReference>
<organism evidence="4 5">
    <name type="scientific">Rothia koreensis</name>
    <dbReference type="NCBI Taxonomy" id="592378"/>
    <lineage>
        <taxon>Bacteria</taxon>
        <taxon>Bacillati</taxon>
        <taxon>Actinomycetota</taxon>
        <taxon>Actinomycetes</taxon>
        <taxon>Micrococcales</taxon>
        <taxon>Micrococcaceae</taxon>
        <taxon>Rothia</taxon>
    </lineage>
</organism>
<evidence type="ECO:0000256" key="3">
    <source>
        <dbReference type="PROSITE-ProRule" id="PRU00023"/>
    </source>
</evidence>
<dbReference type="AlphaFoldDB" id="A0A7K1LJ36"/>
<evidence type="ECO:0000256" key="1">
    <source>
        <dbReference type="ARBA" id="ARBA00022737"/>
    </source>
</evidence>
<keyword evidence="5" id="KW-1185">Reference proteome</keyword>
<dbReference type="OrthoDB" id="306540at2"/>
<dbReference type="EMBL" id="WOGT01000003">
    <property type="protein sequence ID" value="MUN55120.1"/>
    <property type="molecule type" value="Genomic_DNA"/>
</dbReference>
<evidence type="ECO:0000256" key="2">
    <source>
        <dbReference type="ARBA" id="ARBA00023043"/>
    </source>
</evidence>
<evidence type="ECO:0000313" key="5">
    <source>
        <dbReference type="Proteomes" id="UP000462152"/>
    </source>
</evidence>
<name>A0A7K1LJ36_9MICC</name>
<dbReference type="PROSITE" id="PS50088">
    <property type="entry name" value="ANK_REPEAT"/>
    <property type="match status" value="2"/>
</dbReference>
<dbReference type="InterPro" id="IPR050745">
    <property type="entry name" value="Multifunctional_regulatory"/>
</dbReference>
<sequence length="139" mass="14958">MTDSSDNASELSDQELEALHQIFDLAREGQTQQLAAVLDQGVPVNLTDPKGDTLLILGAYREHPDVVALLLERGADVDRLNDRGQTALASAIFRNNREIADALLDAGADPSLGSQSAGAIAEFFDIDDMKALLRERGIL</sequence>
<dbReference type="SUPFAM" id="SSF48403">
    <property type="entry name" value="Ankyrin repeat"/>
    <property type="match status" value="1"/>
</dbReference>
<protein>
    <submittedName>
        <fullName evidence="4">Ankyrin repeat domain-containing protein</fullName>
    </submittedName>
</protein>
<dbReference type="SMART" id="SM00248">
    <property type="entry name" value="ANK"/>
    <property type="match status" value="2"/>
</dbReference>
<evidence type="ECO:0000313" key="4">
    <source>
        <dbReference type="EMBL" id="MUN55120.1"/>
    </source>
</evidence>
<feature type="repeat" description="ANK" evidence="3">
    <location>
        <begin position="50"/>
        <end position="82"/>
    </location>
</feature>
<keyword evidence="2 3" id="KW-0040">ANK repeat</keyword>
<dbReference type="Pfam" id="PF12796">
    <property type="entry name" value="Ank_2"/>
    <property type="match status" value="1"/>
</dbReference>
<dbReference type="PANTHER" id="PTHR24189:SF50">
    <property type="entry name" value="ANKYRIN REPEAT AND SOCS BOX PROTEIN 2"/>
    <property type="match status" value="1"/>
</dbReference>
<accession>A0A7K1LJ36</accession>
<dbReference type="RefSeq" id="WP_129315469.1">
    <property type="nucleotide sequence ID" value="NZ_NOIQ01000007.1"/>
</dbReference>
<feature type="repeat" description="ANK" evidence="3">
    <location>
        <begin position="83"/>
        <end position="115"/>
    </location>
</feature>
<dbReference type="InterPro" id="IPR002110">
    <property type="entry name" value="Ankyrin_rpt"/>
</dbReference>
<dbReference type="InterPro" id="IPR036770">
    <property type="entry name" value="Ankyrin_rpt-contain_sf"/>
</dbReference>
<gene>
    <name evidence="4" type="ORF">GMA10_07835</name>
</gene>
<dbReference type="Proteomes" id="UP000462152">
    <property type="component" value="Unassembled WGS sequence"/>
</dbReference>